<dbReference type="SMART" id="SM01318">
    <property type="entry name" value="SVWC"/>
    <property type="match status" value="1"/>
</dbReference>
<organism evidence="5">
    <name type="scientific">Amblyomma maculatum</name>
    <name type="common">Gulf Coast tick</name>
    <dbReference type="NCBI Taxonomy" id="34609"/>
    <lineage>
        <taxon>Eukaryota</taxon>
        <taxon>Metazoa</taxon>
        <taxon>Ecdysozoa</taxon>
        <taxon>Arthropoda</taxon>
        <taxon>Chelicerata</taxon>
        <taxon>Arachnida</taxon>
        <taxon>Acari</taxon>
        <taxon>Parasitiformes</taxon>
        <taxon>Ixodida</taxon>
        <taxon>Ixodoidea</taxon>
        <taxon>Ixodidae</taxon>
        <taxon>Amblyomminae</taxon>
        <taxon>Amblyomma</taxon>
    </lineage>
</organism>
<protein>
    <recommendedName>
        <fullName evidence="4">Single domain-containing protein</fullName>
    </recommendedName>
</protein>
<accession>G3MSC6</accession>
<feature type="domain" description="Single" evidence="4">
    <location>
        <begin position="38"/>
        <end position="105"/>
    </location>
</feature>
<dbReference type="Pfam" id="PF15430">
    <property type="entry name" value="SVWC"/>
    <property type="match status" value="1"/>
</dbReference>
<evidence type="ECO:0000256" key="2">
    <source>
        <dbReference type="ARBA" id="ARBA00022525"/>
    </source>
</evidence>
<dbReference type="AlphaFoldDB" id="G3MSC6"/>
<reference evidence="5" key="1">
    <citation type="journal article" date="2011" name="PLoS ONE">
        <title>A deep insight into the sialotranscriptome of the gulf coast tick, Amblyomma maculatum.</title>
        <authorList>
            <person name="Karim S."/>
            <person name="Singh P."/>
            <person name="Ribeiro J.M."/>
        </authorList>
    </citation>
    <scope>NUCLEOTIDE SEQUENCE</scope>
    <source>
        <tissue evidence="5">Salivary gland</tissue>
    </source>
</reference>
<comment type="subcellular location">
    <subcellularLocation>
        <location evidence="1">Secreted</location>
    </subcellularLocation>
</comment>
<proteinExistence type="evidence at transcript level"/>
<name>G3MSC6_AMBMU</name>
<keyword evidence="3" id="KW-1133">Transmembrane helix</keyword>
<evidence type="ECO:0000256" key="3">
    <source>
        <dbReference type="SAM" id="Phobius"/>
    </source>
</evidence>
<dbReference type="EMBL" id="JO844777">
    <property type="protein sequence ID" value="AEO36394.1"/>
    <property type="molecule type" value="mRNA"/>
</dbReference>
<keyword evidence="2" id="KW-0964">Secreted</keyword>
<keyword evidence="3" id="KW-0472">Membrane</keyword>
<evidence type="ECO:0000259" key="4">
    <source>
        <dbReference type="SMART" id="SM01318"/>
    </source>
</evidence>
<feature type="transmembrane region" description="Helical" evidence="3">
    <location>
        <begin position="6"/>
        <end position="27"/>
    </location>
</feature>
<evidence type="ECO:0000313" key="5">
    <source>
        <dbReference type="EMBL" id="AEO36394.1"/>
    </source>
</evidence>
<dbReference type="GO" id="GO:0005576">
    <property type="term" value="C:extracellular region"/>
    <property type="evidence" value="ECO:0007669"/>
    <property type="project" value="UniProtKB-SubCell"/>
</dbReference>
<sequence length="108" mass="11914">MVGPRLSVVFVVLAFVMLAGHCVYAAYRLKATIIKGNCYYEGHRVPLNGAVNLQEPCERWQCITGKGTQGNLIVTACSQIPARLLCQLGYQRGENFPYCCNRPACSKT</sequence>
<keyword evidence="3" id="KW-0812">Transmembrane</keyword>
<evidence type="ECO:0000256" key="1">
    <source>
        <dbReference type="ARBA" id="ARBA00004613"/>
    </source>
</evidence>
<dbReference type="InterPro" id="IPR029277">
    <property type="entry name" value="SVWC_dom"/>
</dbReference>